<keyword evidence="1" id="KW-0812">Transmembrane</keyword>
<reference evidence="2" key="1">
    <citation type="submission" date="2018-05" db="EMBL/GenBank/DDBJ databases">
        <authorList>
            <person name="Lanie J.A."/>
            <person name="Ng W.-L."/>
            <person name="Kazmierczak K.M."/>
            <person name="Andrzejewski T.M."/>
            <person name="Davidsen T.M."/>
            <person name="Wayne K.J."/>
            <person name="Tettelin H."/>
            <person name="Glass J.I."/>
            <person name="Rusch D."/>
            <person name="Podicherti R."/>
            <person name="Tsui H.-C.T."/>
            <person name="Winkler M.E."/>
        </authorList>
    </citation>
    <scope>NUCLEOTIDE SEQUENCE</scope>
</reference>
<keyword evidence="1" id="KW-0472">Membrane</keyword>
<accession>A0A382LQ25</accession>
<keyword evidence="1" id="KW-1133">Transmembrane helix</keyword>
<evidence type="ECO:0000313" key="2">
    <source>
        <dbReference type="EMBL" id="SVC38720.1"/>
    </source>
</evidence>
<dbReference type="EMBL" id="UINC01088469">
    <property type="protein sequence ID" value="SVC38720.1"/>
    <property type="molecule type" value="Genomic_DNA"/>
</dbReference>
<dbReference type="AlphaFoldDB" id="A0A382LQ25"/>
<name>A0A382LQ25_9ZZZZ</name>
<organism evidence="2">
    <name type="scientific">marine metagenome</name>
    <dbReference type="NCBI Taxonomy" id="408172"/>
    <lineage>
        <taxon>unclassified sequences</taxon>
        <taxon>metagenomes</taxon>
        <taxon>ecological metagenomes</taxon>
    </lineage>
</organism>
<gene>
    <name evidence="2" type="ORF">METZ01_LOCUS291574</name>
</gene>
<sequence>MDWFTLEWLMQHLEWAVGLLLIGCIILFFFPILLGWQLKQYEKNDEIQKPKKIAQDEKIDF</sequence>
<feature type="transmembrane region" description="Helical" evidence="1">
    <location>
        <begin position="15"/>
        <end position="36"/>
    </location>
</feature>
<evidence type="ECO:0000256" key="1">
    <source>
        <dbReference type="SAM" id="Phobius"/>
    </source>
</evidence>
<proteinExistence type="predicted"/>
<protein>
    <submittedName>
        <fullName evidence="2">Uncharacterized protein</fullName>
    </submittedName>
</protein>